<comment type="subcellular location">
    <subcellularLocation>
        <location evidence="1">Membrane</location>
        <topology evidence="1">Multi-pass membrane protein</topology>
    </subcellularLocation>
</comment>
<keyword evidence="8" id="KW-0406">Ion transport</keyword>
<evidence type="ECO:0000313" key="12">
    <source>
        <dbReference type="EMBL" id="KAF2097531.1"/>
    </source>
</evidence>
<dbReference type="GO" id="GO:0015677">
    <property type="term" value="P:copper ion import"/>
    <property type="evidence" value="ECO:0007669"/>
    <property type="project" value="TreeGrafter"/>
</dbReference>
<dbReference type="Pfam" id="PF08030">
    <property type="entry name" value="NAD_binding_6"/>
    <property type="match status" value="1"/>
</dbReference>
<proteinExistence type="inferred from homology"/>
<dbReference type="Proteomes" id="UP000799772">
    <property type="component" value="Unassembled WGS sequence"/>
</dbReference>
<feature type="transmembrane region" description="Helical" evidence="10">
    <location>
        <begin position="200"/>
        <end position="223"/>
    </location>
</feature>
<feature type="transmembrane region" description="Helical" evidence="10">
    <location>
        <begin position="297"/>
        <end position="318"/>
    </location>
</feature>
<dbReference type="PANTHER" id="PTHR32361">
    <property type="entry name" value="FERRIC/CUPRIC REDUCTASE TRANSMEMBRANE COMPONENT"/>
    <property type="match status" value="1"/>
</dbReference>
<sequence length="617" mass="68920">MTNPAASDFNDIHDEIVSNDAFKFAHGMTGTDQSGNWLASTVLLFGFLGVVMVTFVFRIWRMLHAAVRRMLTAGTPEKQAFWERNYFPWLVVLRKHYADAPLWRLRHSRDIQLSKVLSFGTIASRYQSLLLGGYILCNIAFCLVIPWKSDVHANTAALRGRSGHLAIFNLIFTVLFALRNNPLIWLLGISFDAFNFCHRWMARIMIVESLMHVICWLCNTYAAGGGHGISLALDSSLLYRWAMVSSVLFLLIGLQAWSPIRRASYGIFLAIHRPATGLSMLALYLHLLYHDLPQLPWMYIIFALLVTEFGLRITRIAYFSLNGRTIARVTVQALPGDASRVTLRLGRPWQPRTGAHIHLYIPRISLFNSHPFSVAWSDDETSITAETTLCETSSGAEGKLPISIHNLEKSPNLSTSQSSTISLVVRARNGFTRRIHGLATKSFGRVYQAWALVEGPYGAAPSLHSYGTVVLFAGGVGITHQLPYVRDLVIRHANGTASIQRLRLIWAVPSTESLEWIRGWVEQILDIYGAADVLRIVVHVSQKNAELSNAKPVPYWAEVRRSRCDATAVVNEEVRGRVGAMAVTVCGPGALADSVRAAARVRMSECSLDFFEESFTY</sequence>
<name>A0A9P4IG27_9PEZI</name>
<evidence type="ECO:0000256" key="6">
    <source>
        <dbReference type="ARBA" id="ARBA00022989"/>
    </source>
</evidence>
<dbReference type="Gene3D" id="3.40.50.80">
    <property type="entry name" value="Nucleotide-binding domain of ferredoxin-NADP reductase (FNR) module"/>
    <property type="match status" value="1"/>
</dbReference>
<dbReference type="PROSITE" id="PS51384">
    <property type="entry name" value="FAD_FR"/>
    <property type="match status" value="1"/>
</dbReference>
<keyword evidence="7" id="KW-0560">Oxidoreductase</keyword>
<dbReference type="CDD" id="cd06186">
    <property type="entry name" value="NOX_Duox_like_FAD_NADP"/>
    <property type="match status" value="1"/>
</dbReference>
<feature type="transmembrane region" description="Helical" evidence="10">
    <location>
        <begin position="37"/>
        <end position="60"/>
    </location>
</feature>
<keyword evidence="5" id="KW-0249">Electron transport</keyword>
<comment type="caution">
    <text evidence="12">The sequence shown here is derived from an EMBL/GenBank/DDBJ whole genome shotgun (WGS) entry which is preliminary data.</text>
</comment>
<comment type="similarity">
    <text evidence="2">Belongs to the ferric reductase (FRE) family.</text>
</comment>
<feature type="transmembrane region" description="Helical" evidence="10">
    <location>
        <begin position="129"/>
        <end position="147"/>
    </location>
</feature>
<dbReference type="InterPro" id="IPR013112">
    <property type="entry name" value="FAD-bd_8"/>
</dbReference>
<evidence type="ECO:0000256" key="1">
    <source>
        <dbReference type="ARBA" id="ARBA00004141"/>
    </source>
</evidence>
<keyword evidence="6 10" id="KW-1133">Transmembrane helix</keyword>
<evidence type="ECO:0000256" key="9">
    <source>
        <dbReference type="ARBA" id="ARBA00023136"/>
    </source>
</evidence>
<dbReference type="GO" id="GO:0006879">
    <property type="term" value="P:intracellular iron ion homeostasis"/>
    <property type="evidence" value="ECO:0007669"/>
    <property type="project" value="TreeGrafter"/>
</dbReference>
<feature type="transmembrane region" description="Helical" evidence="10">
    <location>
        <begin position="167"/>
        <end position="188"/>
    </location>
</feature>
<dbReference type="InterPro" id="IPR013121">
    <property type="entry name" value="Fe_red_NAD-bd_6"/>
</dbReference>
<evidence type="ECO:0000259" key="11">
    <source>
        <dbReference type="PROSITE" id="PS51384"/>
    </source>
</evidence>
<evidence type="ECO:0000256" key="7">
    <source>
        <dbReference type="ARBA" id="ARBA00023002"/>
    </source>
</evidence>
<dbReference type="GO" id="GO:0006826">
    <property type="term" value="P:iron ion transport"/>
    <property type="evidence" value="ECO:0007669"/>
    <property type="project" value="TreeGrafter"/>
</dbReference>
<evidence type="ECO:0000256" key="10">
    <source>
        <dbReference type="SAM" id="Phobius"/>
    </source>
</evidence>
<dbReference type="InterPro" id="IPR013130">
    <property type="entry name" value="Fe3_Rdtase_TM_dom"/>
</dbReference>
<dbReference type="PANTHER" id="PTHR32361:SF12">
    <property type="entry name" value="PUTATIVE (AFU_ORTHOLOGUE AFUA_1G14340)-RELATED"/>
    <property type="match status" value="1"/>
</dbReference>
<evidence type="ECO:0000256" key="2">
    <source>
        <dbReference type="ARBA" id="ARBA00006278"/>
    </source>
</evidence>
<feature type="domain" description="FAD-binding FR-type" evidence="11">
    <location>
        <begin position="306"/>
        <end position="463"/>
    </location>
</feature>
<feature type="transmembrane region" description="Helical" evidence="10">
    <location>
        <begin position="238"/>
        <end position="258"/>
    </location>
</feature>
<gene>
    <name evidence="12" type="ORF">NA57DRAFT_77788</name>
</gene>
<dbReference type="Pfam" id="PF08022">
    <property type="entry name" value="FAD_binding_8"/>
    <property type="match status" value="1"/>
</dbReference>
<dbReference type="SFLD" id="SFLDG01168">
    <property type="entry name" value="Ferric_reductase_subgroup_(FRE"/>
    <property type="match status" value="1"/>
</dbReference>
<keyword evidence="4 10" id="KW-0812">Transmembrane</keyword>
<dbReference type="GO" id="GO:0000293">
    <property type="term" value="F:ferric-chelate reductase activity"/>
    <property type="evidence" value="ECO:0007669"/>
    <property type="project" value="UniProtKB-ARBA"/>
</dbReference>
<evidence type="ECO:0000256" key="8">
    <source>
        <dbReference type="ARBA" id="ARBA00023065"/>
    </source>
</evidence>
<dbReference type="EMBL" id="ML978128">
    <property type="protein sequence ID" value="KAF2097531.1"/>
    <property type="molecule type" value="Genomic_DNA"/>
</dbReference>
<dbReference type="InterPro" id="IPR017927">
    <property type="entry name" value="FAD-bd_FR_type"/>
</dbReference>
<keyword evidence="13" id="KW-1185">Reference proteome</keyword>
<dbReference type="SFLD" id="SFLDS00052">
    <property type="entry name" value="Ferric_Reductase_Domain"/>
    <property type="match status" value="1"/>
</dbReference>
<organism evidence="12 13">
    <name type="scientific">Rhizodiscina lignyota</name>
    <dbReference type="NCBI Taxonomy" id="1504668"/>
    <lineage>
        <taxon>Eukaryota</taxon>
        <taxon>Fungi</taxon>
        <taxon>Dikarya</taxon>
        <taxon>Ascomycota</taxon>
        <taxon>Pezizomycotina</taxon>
        <taxon>Dothideomycetes</taxon>
        <taxon>Pleosporomycetidae</taxon>
        <taxon>Aulographales</taxon>
        <taxon>Rhizodiscinaceae</taxon>
        <taxon>Rhizodiscina</taxon>
    </lineage>
</organism>
<keyword evidence="9 10" id="KW-0472">Membrane</keyword>
<dbReference type="InterPro" id="IPR051410">
    <property type="entry name" value="Ferric/Cupric_Reductase"/>
</dbReference>
<keyword evidence="3" id="KW-0813">Transport</keyword>
<reference evidence="12" key="1">
    <citation type="journal article" date="2020" name="Stud. Mycol.">
        <title>101 Dothideomycetes genomes: a test case for predicting lifestyles and emergence of pathogens.</title>
        <authorList>
            <person name="Haridas S."/>
            <person name="Albert R."/>
            <person name="Binder M."/>
            <person name="Bloem J."/>
            <person name="Labutti K."/>
            <person name="Salamov A."/>
            <person name="Andreopoulos B."/>
            <person name="Baker S."/>
            <person name="Barry K."/>
            <person name="Bills G."/>
            <person name="Bluhm B."/>
            <person name="Cannon C."/>
            <person name="Castanera R."/>
            <person name="Culley D."/>
            <person name="Daum C."/>
            <person name="Ezra D."/>
            <person name="Gonzalez J."/>
            <person name="Henrissat B."/>
            <person name="Kuo A."/>
            <person name="Liang C."/>
            <person name="Lipzen A."/>
            <person name="Lutzoni F."/>
            <person name="Magnuson J."/>
            <person name="Mondo S."/>
            <person name="Nolan M."/>
            <person name="Ohm R."/>
            <person name="Pangilinan J."/>
            <person name="Park H.-J."/>
            <person name="Ramirez L."/>
            <person name="Alfaro M."/>
            <person name="Sun H."/>
            <person name="Tritt A."/>
            <person name="Yoshinaga Y."/>
            <person name="Zwiers L.-H."/>
            <person name="Turgeon B."/>
            <person name="Goodwin S."/>
            <person name="Spatafora J."/>
            <person name="Crous P."/>
            <person name="Grigoriev I."/>
        </authorList>
    </citation>
    <scope>NUCLEOTIDE SEQUENCE</scope>
    <source>
        <strain evidence="12">CBS 133067</strain>
    </source>
</reference>
<accession>A0A9P4IG27</accession>
<dbReference type="Pfam" id="PF01794">
    <property type="entry name" value="Ferric_reduct"/>
    <property type="match status" value="1"/>
</dbReference>
<evidence type="ECO:0000313" key="13">
    <source>
        <dbReference type="Proteomes" id="UP000799772"/>
    </source>
</evidence>
<dbReference type="AlphaFoldDB" id="A0A9P4IG27"/>
<dbReference type="GO" id="GO:0005886">
    <property type="term" value="C:plasma membrane"/>
    <property type="evidence" value="ECO:0007669"/>
    <property type="project" value="TreeGrafter"/>
</dbReference>
<protein>
    <recommendedName>
        <fullName evidence="11">FAD-binding FR-type domain-containing protein</fullName>
    </recommendedName>
</protein>
<evidence type="ECO:0000256" key="5">
    <source>
        <dbReference type="ARBA" id="ARBA00022982"/>
    </source>
</evidence>
<evidence type="ECO:0000256" key="3">
    <source>
        <dbReference type="ARBA" id="ARBA00022448"/>
    </source>
</evidence>
<dbReference type="OrthoDB" id="4494341at2759"/>
<evidence type="ECO:0000256" key="4">
    <source>
        <dbReference type="ARBA" id="ARBA00022692"/>
    </source>
</evidence>
<dbReference type="InterPro" id="IPR039261">
    <property type="entry name" value="FNR_nucleotide-bd"/>
</dbReference>
<dbReference type="SUPFAM" id="SSF52343">
    <property type="entry name" value="Ferredoxin reductase-like, C-terminal NADP-linked domain"/>
    <property type="match status" value="1"/>
</dbReference>
<feature type="transmembrane region" description="Helical" evidence="10">
    <location>
        <begin position="265"/>
        <end position="285"/>
    </location>
</feature>